<dbReference type="GO" id="GO:0005730">
    <property type="term" value="C:nucleolus"/>
    <property type="evidence" value="ECO:0007669"/>
    <property type="project" value="TreeGrafter"/>
</dbReference>
<gene>
    <name evidence="6" type="ORF">Cni_G22861</name>
</gene>
<evidence type="ECO:0000256" key="2">
    <source>
        <dbReference type="ARBA" id="ARBA00023125"/>
    </source>
</evidence>
<dbReference type="GO" id="GO:0045910">
    <property type="term" value="P:negative regulation of DNA recombination"/>
    <property type="evidence" value="ECO:0007669"/>
    <property type="project" value="TreeGrafter"/>
</dbReference>
<evidence type="ECO:0000313" key="7">
    <source>
        <dbReference type="Proteomes" id="UP001327560"/>
    </source>
</evidence>
<evidence type="ECO:0000313" key="6">
    <source>
        <dbReference type="EMBL" id="WOL14081.1"/>
    </source>
</evidence>
<dbReference type="Pfam" id="PF00538">
    <property type="entry name" value="Linker_histone"/>
    <property type="match status" value="1"/>
</dbReference>
<accession>A0AAQ3KXG8</accession>
<dbReference type="InterPro" id="IPR036390">
    <property type="entry name" value="WH_DNA-bd_sf"/>
</dbReference>
<dbReference type="PROSITE" id="PS51504">
    <property type="entry name" value="H15"/>
    <property type="match status" value="1"/>
</dbReference>
<dbReference type="InterPro" id="IPR036388">
    <property type="entry name" value="WH-like_DNA-bd_sf"/>
</dbReference>
<dbReference type="GO" id="GO:0000786">
    <property type="term" value="C:nucleosome"/>
    <property type="evidence" value="ECO:0007669"/>
    <property type="project" value="InterPro"/>
</dbReference>
<comment type="subcellular location">
    <subcellularLocation>
        <location evidence="1">Nucleus</location>
    </subcellularLocation>
</comment>
<dbReference type="Gene3D" id="1.10.10.10">
    <property type="entry name" value="Winged helix-like DNA-binding domain superfamily/Winged helix DNA-binding domain"/>
    <property type="match status" value="1"/>
</dbReference>
<sequence length="170" mass="17963">MAAEEEDPRMHPLPPYPEMILATVAAADDSSGTSVSAISDYVESCHGGQLPLAHASLLAAHLARMTEAGELLLVGGSYFRPGPDAPPPVKRGRGRPPKPKLPVPVDAAPRRRGRPPKPVDPLAPVKIPRPRGRPPKNAPGDADPDGAALAKRPRGRPPKVRAQFTEVGFV</sequence>
<dbReference type="GO" id="GO:0003690">
    <property type="term" value="F:double-stranded DNA binding"/>
    <property type="evidence" value="ECO:0007669"/>
    <property type="project" value="TreeGrafter"/>
</dbReference>
<dbReference type="PANTHER" id="PTHR11467">
    <property type="entry name" value="HISTONE H1"/>
    <property type="match status" value="1"/>
</dbReference>
<evidence type="ECO:0000259" key="5">
    <source>
        <dbReference type="PROSITE" id="PS51504"/>
    </source>
</evidence>
<feature type="region of interest" description="Disordered" evidence="4">
    <location>
        <begin position="75"/>
        <end position="170"/>
    </location>
</feature>
<evidence type="ECO:0000256" key="3">
    <source>
        <dbReference type="ARBA" id="ARBA00023242"/>
    </source>
</evidence>
<evidence type="ECO:0000256" key="1">
    <source>
        <dbReference type="ARBA" id="ARBA00004123"/>
    </source>
</evidence>
<dbReference type="InterPro" id="IPR005818">
    <property type="entry name" value="Histone_H1/H5_H15"/>
</dbReference>
<dbReference type="SMART" id="SM00384">
    <property type="entry name" value="AT_hook"/>
    <property type="match status" value="4"/>
</dbReference>
<dbReference type="GO" id="GO:0006334">
    <property type="term" value="P:nucleosome assembly"/>
    <property type="evidence" value="ECO:0007669"/>
    <property type="project" value="InterPro"/>
</dbReference>
<dbReference type="Proteomes" id="UP001327560">
    <property type="component" value="Chromosome 7"/>
</dbReference>
<dbReference type="GO" id="GO:0030261">
    <property type="term" value="P:chromosome condensation"/>
    <property type="evidence" value="ECO:0007669"/>
    <property type="project" value="TreeGrafter"/>
</dbReference>
<dbReference type="GO" id="GO:0031492">
    <property type="term" value="F:nucleosomal DNA binding"/>
    <property type="evidence" value="ECO:0007669"/>
    <property type="project" value="TreeGrafter"/>
</dbReference>
<dbReference type="EMBL" id="CP136896">
    <property type="protein sequence ID" value="WOL14081.1"/>
    <property type="molecule type" value="Genomic_DNA"/>
</dbReference>
<dbReference type="InterPro" id="IPR017956">
    <property type="entry name" value="AT_hook_DNA-bd_motif"/>
</dbReference>
<dbReference type="Pfam" id="PF02178">
    <property type="entry name" value="AT_hook"/>
    <property type="match status" value="4"/>
</dbReference>
<keyword evidence="3" id="KW-0539">Nucleus</keyword>
<organism evidence="6 7">
    <name type="scientific">Canna indica</name>
    <name type="common">Indian-shot</name>
    <dbReference type="NCBI Taxonomy" id="4628"/>
    <lineage>
        <taxon>Eukaryota</taxon>
        <taxon>Viridiplantae</taxon>
        <taxon>Streptophyta</taxon>
        <taxon>Embryophyta</taxon>
        <taxon>Tracheophyta</taxon>
        <taxon>Spermatophyta</taxon>
        <taxon>Magnoliopsida</taxon>
        <taxon>Liliopsida</taxon>
        <taxon>Zingiberales</taxon>
        <taxon>Cannaceae</taxon>
        <taxon>Canna</taxon>
    </lineage>
</organism>
<feature type="compositionally biased region" description="Low complexity" evidence="4">
    <location>
        <begin position="138"/>
        <end position="148"/>
    </location>
</feature>
<dbReference type="SUPFAM" id="SSF46785">
    <property type="entry name" value="Winged helix' DNA-binding domain"/>
    <property type="match status" value="1"/>
</dbReference>
<proteinExistence type="predicted"/>
<dbReference type="AlphaFoldDB" id="A0AAQ3KXG8"/>
<keyword evidence="7" id="KW-1185">Reference proteome</keyword>
<dbReference type="SMART" id="SM00526">
    <property type="entry name" value="H15"/>
    <property type="match status" value="1"/>
</dbReference>
<evidence type="ECO:0000256" key="4">
    <source>
        <dbReference type="SAM" id="MobiDB-lite"/>
    </source>
</evidence>
<name>A0AAQ3KXG8_9LILI</name>
<protein>
    <submittedName>
        <fullName evidence="6">HMG-Y-related protein A-like</fullName>
    </submittedName>
</protein>
<feature type="domain" description="H15" evidence="5">
    <location>
        <begin position="12"/>
        <end position="82"/>
    </location>
</feature>
<dbReference type="PANTHER" id="PTHR11467:SF162">
    <property type="entry name" value="HMG-Y-RELATED PROTEIN A"/>
    <property type="match status" value="1"/>
</dbReference>
<dbReference type="PRINTS" id="PR00929">
    <property type="entry name" value="ATHOOK"/>
</dbReference>
<keyword evidence="2" id="KW-0238">DNA-binding</keyword>
<reference evidence="6 7" key="1">
    <citation type="submission" date="2023-10" db="EMBL/GenBank/DDBJ databases">
        <title>Chromosome-scale genome assembly provides insights into flower coloration mechanisms of Canna indica.</title>
        <authorList>
            <person name="Li C."/>
        </authorList>
    </citation>
    <scope>NUCLEOTIDE SEQUENCE [LARGE SCALE GENOMIC DNA]</scope>
    <source>
        <tissue evidence="6">Flower</tissue>
    </source>
</reference>